<dbReference type="PANTHER" id="PTHR11017:SF340">
    <property type="entry name" value="NB-ARC-RELATED"/>
    <property type="match status" value="1"/>
</dbReference>
<keyword evidence="2" id="KW-1185">Reference proteome</keyword>
<evidence type="ECO:0000313" key="1">
    <source>
        <dbReference type="EMBL" id="KAD4585104.1"/>
    </source>
</evidence>
<dbReference type="SUPFAM" id="SSF52058">
    <property type="entry name" value="L domain-like"/>
    <property type="match status" value="1"/>
</dbReference>
<dbReference type="InterPro" id="IPR001611">
    <property type="entry name" value="Leu-rich_rpt"/>
</dbReference>
<protein>
    <submittedName>
        <fullName evidence="1">Uncharacterized protein</fullName>
    </submittedName>
</protein>
<name>A0A5N6NBF1_9ASTR</name>
<proteinExistence type="predicted"/>
<organism evidence="1 2">
    <name type="scientific">Mikania micrantha</name>
    <name type="common">bitter vine</name>
    <dbReference type="NCBI Taxonomy" id="192012"/>
    <lineage>
        <taxon>Eukaryota</taxon>
        <taxon>Viridiplantae</taxon>
        <taxon>Streptophyta</taxon>
        <taxon>Embryophyta</taxon>
        <taxon>Tracheophyta</taxon>
        <taxon>Spermatophyta</taxon>
        <taxon>Magnoliopsida</taxon>
        <taxon>eudicotyledons</taxon>
        <taxon>Gunneridae</taxon>
        <taxon>Pentapetalae</taxon>
        <taxon>asterids</taxon>
        <taxon>campanulids</taxon>
        <taxon>Asterales</taxon>
        <taxon>Asteraceae</taxon>
        <taxon>Asteroideae</taxon>
        <taxon>Heliantheae alliance</taxon>
        <taxon>Eupatorieae</taxon>
        <taxon>Mikania</taxon>
    </lineage>
</organism>
<sequence>MRFEDATKENKKIEAVKYDDFEDIYTKSNYDASQLCKIVSNIKKLRYLEVHIRDPTNVDVDVEVEGPAFLSNELRYFSWRPYPARSLFPDGFQPLKLVVLKLNGRFLKEVWKGCKHLPHLKVLQLRHMWKLLRTPNFDGLPCLQQLTLNGCFKLKEIHPSLGNHASLQYVSVSRCKRLRMFPTITHMKNLKNLSIEECPNILEFPKIHANMERLVELAIILTGIEVLPSSIGEHCTNLISLKLRRLTRIIEIMSRITETLSNLQELDLSWNDFSRLGFSLSQLTQLKVLDMSCCGKLLELPELPSSLTTLTADDCNSLTTFGDCHKNCRWLCDVSLVGGSNINDGDRLLESMLEACMAIENHYMLLQLQGIQMAKGFTPQLVRGNRCRLQLPENWCNEFSGFLMCGVMSHFFITIDVRLSKNEEMNGMDSQHDVCNWEDTRYTVMEYGSWMAYVSFGMLRQTAWWDQTCKALTFEAREIGGPCGGLGVRLIEKKRKSGLTETSTIYSSAGHTPYLKIEHDSPSTIKIQRHKNRMNFL</sequence>
<dbReference type="PANTHER" id="PTHR11017">
    <property type="entry name" value="LEUCINE-RICH REPEAT-CONTAINING PROTEIN"/>
    <property type="match status" value="1"/>
</dbReference>
<dbReference type="OrthoDB" id="1741611at2759"/>
<dbReference type="EMBL" id="SZYD01000012">
    <property type="protein sequence ID" value="KAD4585104.1"/>
    <property type="molecule type" value="Genomic_DNA"/>
</dbReference>
<comment type="caution">
    <text evidence="1">The sequence shown here is derived from an EMBL/GenBank/DDBJ whole genome shotgun (WGS) entry which is preliminary data.</text>
</comment>
<dbReference type="Proteomes" id="UP000326396">
    <property type="component" value="Linkage Group LG2"/>
</dbReference>
<dbReference type="PROSITE" id="PS51450">
    <property type="entry name" value="LRR"/>
    <property type="match status" value="1"/>
</dbReference>
<dbReference type="InterPro" id="IPR044974">
    <property type="entry name" value="Disease_R_plants"/>
</dbReference>
<reference evidence="1 2" key="1">
    <citation type="submission" date="2019-05" db="EMBL/GenBank/DDBJ databases">
        <title>Mikania micrantha, genome provides insights into the molecular mechanism of rapid growth.</title>
        <authorList>
            <person name="Liu B."/>
        </authorList>
    </citation>
    <scope>NUCLEOTIDE SEQUENCE [LARGE SCALE GENOMIC DNA]</scope>
    <source>
        <strain evidence="1">NLD-2019</strain>
        <tissue evidence="1">Leaf</tissue>
    </source>
</reference>
<accession>A0A5N6NBF1</accession>
<gene>
    <name evidence="1" type="ORF">E3N88_22705</name>
</gene>
<dbReference type="Gene3D" id="3.80.10.10">
    <property type="entry name" value="Ribonuclease Inhibitor"/>
    <property type="match status" value="2"/>
</dbReference>
<dbReference type="GO" id="GO:0006952">
    <property type="term" value="P:defense response"/>
    <property type="evidence" value="ECO:0007669"/>
    <property type="project" value="InterPro"/>
</dbReference>
<dbReference type="AlphaFoldDB" id="A0A5N6NBF1"/>
<dbReference type="InterPro" id="IPR032675">
    <property type="entry name" value="LRR_dom_sf"/>
</dbReference>
<evidence type="ECO:0000313" key="2">
    <source>
        <dbReference type="Proteomes" id="UP000326396"/>
    </source>
</evidence>